<dbReference type="PROSITE" id="PS51194">
    <property type="entry name" value="HELICASE_CTER"/>
    <property type="match status" value="1"/>
</dbReference>
<evidence type="ECO:0000256" key="4">
    <source>
        <dbReference type="ARBA" id="ARBA00022840"/>
    </source>
</evidence>
<dbReference type="InterPro" id="IPR050079">
    <property type="entry name" value="DEAD_box_RNA_helicase"/>
</dbReference>
<proteinExistence type="inferred from homology"/>
<accession>A0A090WLA2</accession>
<dbReference type="GO" id="GO:0005524">
    <property type="term" value="F:ATP binding"/>
    <property type="evidence" value="ECO:0007669"/>
    <property type="project" value="UniProtKB-KW"/>
</dbReference>
<feature type="domain" description="Helicase C-terminal" evidence="6">
    <location>
        <begin position="38"/>
        <end position="195"/>
    </location>
</feature>
<dbReference type="SUPFAM" id="SSF52540">
    <property type="entry name" value="P-loop containing nucleoside triphosphate hydrolases"/>
    <property type="match status" value="1"/>
</dbReference>
<dbReference type="Pfam" id="PF00271">
    <property type="entry name" value="Helicase_C"/>
    <property type="match status" value="1"/>
</dbReference>
<name>A0A090WLA2_9FLAO</name>
<keyword evidence="1" id="KW-0547">Nucleotide-binding</keyword>
<evidence type="ECO:0000259" key="6">
    <source>
        <dbReference type="PROSITE" id="PS51194"/>
    </source>
</evidence>
<evidence type="ECO:0000256" key="1">
    <source>
        <dbReference type="ARBA" id="ARBA00022741"/>
    </source>
</evidence>
<dbReference type="InterPro" id="IPR001650">
    <property type="entry name" value="Helicase_C-like"/>
</dbReference>
<sequence>MIYHYPIAEAIEHNIYRPVIFKNIDTNNGKSQEKDSLLAIAAIENLRNEQKNNPNAQLLIKTRNINSAEELKKIYEAKGVSVGLIHSRNTNKQNEDCLIKCKKGELESLIAVGMIGEGLDIPTLKISVLHDIPRTLPTTIQFIGRISRVHKNQTGNAILIADRNYVKGEVKKLYYFDKSWDLLIPDLVGEIKTNSPLFPDLEPSELNPLGISPDDLKPFFSTRIYKTKLGFEFKKGFHKKMPSGIELVFTHQDDINSPLILITKHKKTLPWGEKTQHYFKIIMIYIFYI</sequence>
<keyword evidence="2" id="KW-0378">Hydrolase</keyword>
<dbReference type="AlphaFoldDB" id="A0A090WLA2"/>
<evidence type="ECO:0000313" key="8">
    <source>
        <dbReference type="Proteomes" id="UP000029643"/>
    </source>
</evidence>
<organism evidence="7 8">
    <name type="scientific">Algibacter lectus</name>
    <dbReference type="NCBI Taxonomy" id="221126"/>
    <lineage>
        <taxon>Bacteria</taxon>
        <taxon>Pseudomonadati</taxon>
        <taxon>Bacteroidota</taxon>
        <taxon>Flavobacteriia</taxon>
        <taxon>Flavobacteriales</taxon>
        <taxon>Flavobacteriaceae</taxon>
        <taxon>Algibacter</taxon>
    </lineage>
</organism>
<dbReference type="InterPro" id="IPR027417">
    <property type="entry name" value="P-loop_NTPase"/>
</dbReference>
<dbReference type="Proteomes" id="UP000029643">
    <property type="component" value="Unassembled WGS sequence"/>
</dbReference>
<dbReference type="EMBL" id="BBNU01000001">
    <property type="protein sequence ID" value="GAL77776.1"/>
    <property type="molecule type" value="Genomic_DNA"/>
</dbReference>
<evidence type="ECO:0000256" key="3">
    <source>
        <dbReference type="ARBA" id="ARBA00022806"/>
    </source>
</evidence>
<dbReference type="GO" id="GO:0003724">
    <property type="term" value="F:RNA helicase activity"/>
    <property type="evidence" value="ECO:0007669"/>
    <property type="project" value="TreeGrafter"/>
</dbReference>
<evidence type="ECO:0000256" key="5">
    <source>
        <dbReference type="ARBA" id="ARBA00038437"/>
    </source>
</evidence>
<dbReference type="SMART" id="SM00490">
    <property type="entry name" value="HELICc"/>
    <property type="match status" value="1"/>
</dbReference>
<dbReference type="GO" id="GO:0016787">
    <property type="term" value="F:hydrolase activity"/>
    <property type="evidence" value="ECO:0007669"/>
    <property type="project" value="UniProtKB-KW"/>
</dbReference>
<evidence type="ECO:0000313" key="7">
    <source>
        <dbReference type="EMBL" id="GAL77776.1"/>
    </source>
</evidence>
<gene>
    <name evidence="7" type="ORF">JCM19274_5489</name>
</gene>
<dbReference type="GO" id="GO:0005829">
    <property type="term" value="C:cytosol"/>
    <property type="evidence" value="ECO:0007669"/>
    <property type="project" value="TreeGrafter"/>
</dbReference>
<keyword evidence="3" id="KW-0347">Helicase</keyword>
<dbReference type="RefSeq" id="WP_042495115.1">
    <property type="nucleotide sequence ID" value="NZ_BBNU01000001.1"/>
</dbReference>
<dbReference type="PANTHER" id="PTHR47959:SF1">
    <property type="entry name" value="ATP-DEPENDENT RNA HELICASE DBPA"/>
    <property type="match status" value="1"/>
</dbReference>
<comment type="caution">
    <text evidence="7">The sequence shown here is derived from an EMBL/GenBank/DDBJ whole genome shotgun (WGS) entry which is preliminary data.</text>
</comment>
<dbReference type="PANTHER" id="PTHR47959">
    <property type="entry name" value="ATP-DEPENDENT RNA HELICASE RHLE-RELATED"/>
    <property type="match status" value="1"/>
</dbReference>
<keyword evidence="4" id="KW-0067">ATP-binding</keyword>
<protein>
    <recommendedName>
        <fullName evidence="6">Helicase C-terminal domain-containing protein</fullName>
    </recommendedName>
</protein>
<evidence type="ECO:0000256" key="2">
    <source>
        <dbReference type="ARBA" id="ARBA00022801"/>
    </source>
</evidence>
<comment type="similarity">
    <text evidence="5">Belongs to the DEAD box helicase family.</text>
</comment>
<reference evidence="7 8" key="1">
    <citation type="journal article" date="2014" name="Genome Announc.">
        <title>Draft Genome Sequences of Marine Flavobacterium Algibacter lectus Strains SS8 and NR4.</title>
        <authorList>
            <person name="Takatani N."/>
            <person name="Nakanishi M."/>
            <person name="Meirelles P."/>
            <person name="Mino S."/>
            <person name="Suda W."/>
            <person name="Oshima K."/>
            <person name="Hattori M."/>
            <person name="Ohkuma M."/>
            <person name="Hosokawa M."/>
            <person name="Miyashita K."/>
            <person name="Thompson F.L."/>
            <person name="Niwa A."/>
            <person name="Sawabe T."/>
            <person name="Sawabe T."/>
        </authorList>
    </citation>
    <scope>NUCLEOTIDE SEQUENCE [LARGE SCALE GENOMIC DNA]</scope>
    <source>
        <strain evidence="8">JCM19274</strain>
    </source>
</reference>
<dbReference type="Gene3D" id="3.40.50.300">
    <property type="entry name" value="P-loop containing nucleotide triphosphate hydrolases"/>
    <property type="match status" value="1"/>
</dbReference>